<protein>
    <submittedName>
        <fullName evidence="2">Transposase family Tnp2 protein</fullName>
    </submittedName>
</protein>
<organism evidence="2 3">
    <name type="scientific">Rhizoctonia solani</name>
    <dbReference type="NCBI Taxonomy" id="456999"/>
    <lineage>
        <taxon>Eukaryota</taxon>
        <taxon>Fungi</taxon>
        <taxon>Dikarya</taxon>
        <taxon>Basidiomycota</taxon>
        <taxon>Agaricomycotina</taxon>
        <taxon>Agaricomycetes</taxon>
        <taxon>Cantharellales</taxon>
        <taxon>Ceratobasidiaceae</taxon>
        <taxon>Rhizoctonia</taxon>
    </lineage>
</organism>
<dbReference type="EMBL" id="CP059670">
    <property type="protein sequence ID" value="QRW24938.1"/>
    <property type="molecule type" value="Genomic_DNA"/>
</dbReference>
<feature type="compositionally biased region" description="Low complexity" evidence="1">
    <location>
        <begin position="252"/>
        <end position="267"/>
    </location>
</feature>
<gene>
    <name evidence="2" type="ORF">RhiXN_06887</name>
</gene>
<dbReference type="AlphaFoldDB" id="A0A8H8P6Z2"/>
<proteinExistence type="predicted"/>
<dbReference type="KEGG" id="rsx:RhiXN_06887"/>
<evidence type="ECO:0000313" key="3">
    <source>
        <dbReference type="Proteomes" id="UP000650533"/>
    </source>
</evidence>
<dbReference type="GeneID" id="67029166"/>
<name>A0A8H8P6Z2_9AGAM</name>
<evidence type="ECO:0000313" key="2">
    <source>
        <dbReference type="EMBL" id="QRW24938.1"/>
    </source>
</evidence>
<reference evidence="2" key="1">
    <citation type="submission" date="2020-05" db="EMBL/GenBank/DDBJ databases">
        <title>Evolutionary and genomic comparisons of hybrid uninucleate and nonhybrid Rhizoctonia fungi.</title>
        <authorList>
            <person name="Li C."/>
            <person name="Chen X."/>
        </authorList>
    </citation>
    <scope>NUCLEOTIDE SEQUENCE</scope>
    <source>
        <strain evidence="2">AG-1 IA</strain>
    </source>
</reference>
<feature type="region of interest" description="Disordered" evidence="1">
    <location>
        <begin position="1"/>
        <end position="88"/>
    </location>
</feature>
<accession>A0A8H8P6Z2</accession>
<dbReference type="RefSeq" id="XP_043185175.1">
    <property type="nucleotide sequence ID" value="XM_043326703.1"/>
</dbReference>
<feature type="region of interest" description="Disordered" evidence="1">
    <location>
        <begin position="251"/>
        <end position="270"/>
    </location>
</feature>
<evidence type="ECO:0000256" key="1">
    <source>
        <dbReference type="SAM" id="MobiDB-lite"/>
    </source>
</evidence>
<dbReference type="Proteomes" id="UP000650533">
    <property type="component" value="Chromosome 13"/>
</dbReference>
<sequence>MNLSVSGATRPAPLPLGNNPLPSDAKEPHHDNSYIEDNDNAYPYPDDPDNPDNPDNAKGVLVEEPLIRVPPDDAKGPPKPPGNDGGAGMPLFDAHPTLRNIYLRTWAQYAFNHATQDSVQLILESHKLALMANAQYLPQLLVEEIQQMPLTLRSLERRLGMDHSELIRIYPVCPEPTCGRQYTMEQLYQLPNPQCTWNVGEQCLGILYTERLLANGTIKRSPSKSFPYIPLPAALGCLLSRPGMSKLCQHWRNNNNPNDEPTENPTRPQDPVEWFNNMPVNQQFSDISKGWGWRAHATGLTQQFINGNLTLNANGYQANKGDYTAGGSYTSNRVYIVINNLPYFKRNLFENTILAMVLPGPTEPKDYAFDQMMEPLIDNLISLSNGMSSIELPVHNAETGEIQDQCVYANLSVLVVDWIARIKCIGHVGATSKENHCPYCKLRACLLSTEQGYDHEVYDLCKPHKHLQHKHRWLCAEWCRAPL</sequence>
<feature type="compositionally biased region" description="Basic and acidic residues" evidence="1">
    <location>
        <begin position="24"/>
        <end position="33"/>
    </location>
</feature>